<evidence type="ECO:0000313" key="12">
    <source>
        <dbReference type="EMBL" id="MDA7026431.1"/>
    </source>
</evidence>
<keyword evidence="7 11" id="KW-0418">Kinase</keyword>
<evidence type="ECO:0000256" key="7">
    <source>
        <dbReference type="ARBA" id="ARBA00022777"/>
    </source>
</evidence>
<comment type="function">
    <text evidence="11">Catalyzes the specific phosphorylation of the 3-hydroxyl group of shikimic acid using ATP as a cosubstrate.</text>
</comment>
<evidence type="ECO:0000256" key="4">
    <source>
        <dbReference type="ARBA" id="ARBA00022605"/>
    </source>
</evidence>
<evidence type="ECO:0000256" key="10">
    <source>
        <dbReference type="ARBA" id="ARBA00048567"/>
    </source>
</evidence>
<keyword evidence="11" id="KW-0479">Metal-binding</keyword>
<dbReference type="PRINTS" id="PR01100">
    <property type="entry name" value="SHIKIMTKNASE"/>
</dbReference>
<evidence type="ECO:0000256" key="2">
    <source>
        <dbReference type="ARBA" id="ARBA00006997"/>
    </source>
</evidence>
<comment type="pathway">
    <text evidence="1 11">Metabolic intermediate biosynthesis; chorismate biosynthesis; chorismate from D-erythrose 4-phosphate and phosphoenolpyruvate: step 5/7.</text>
</comment>
<dbReference type="Pfam" id="PF01202">
    <property type="entry name" value="SKI"/>
    <property type="match status" value="1"/>
</dbReference>
<feature type="binding site" evidence="11">
    <location>
        <position position="62"/>
    </location>
    <ligand>
        <name>substrate</name>
    </ligand>
</feature>
<dbReference type="PANTHER" id="PTHR21087">
    <property type="entry name" value="SHIKIMATE KINASE"/>
    <property type="match status" value="1"/>
</dbReference>
<feature type="binding site" evidence="11">
    <location>
        <position position="124"/>
    </location>
    <ligand>
        <name>ATP</name>
        <dbReference type="ChEBI" id="CHEBI:30616"/>
    </ligand>
</feature>
<comment type="similarity">
    <text evidence="2 11">Belongs to the shikimate kinase family.</text>
</comment>
<feature type="binding site" evidence="11">
    <location>
        <position position="142"/>
    </location>
    <ligand>
        <name>substrate</name>
    </ligand>
</feature>
<keyword evidence="9 11" id="KW-0057">Aromatic amino acid biosynthesis</keyword>
<evidence type="ECO:0000256" key="6">
    <source>
        <dbReference type="ARBA" id="ARBA00022741"/>
    </source>
</evidence>
<keyword evidence="8 11" id="KW-0067">ATP-binding</keyword>
<evidence type="ECO:0000256" key="5">
    <source>
        <dbReference type="ARBA" id="ARBA00022679"/>
    </source>
</evidence>
<keyword evidence="13" id="KW-1185">Reference proteome</keyword>
<comment type="caution">
    <text evidence="12">The sequence shown here is derived from an EMBL/GenBank/DDBJ whole genome shotgun (WGS) entry which is preliminary data.</text>
</comment>
<dbReference type="InterPro" id="IPR000623">
    <property type="entry name" value="Shikimate_kinase/TSH1"/>
</dbReference>
<sequence>MVTVSKKNIVLIGFMGVGKTTIGQLVANKVNRAFIDIDQEIEKDLQMTIPEIFKQKGEAFFRKTEKDYIFKMCEQTTGKIISLGGGAFQQEEIRKKCLENCIVLFLDLSWEHWKKRIDLLIETRPILQHRSLAEIKQLYNDRKTIYASHHIKVDTDHQNPEAVVDQIVDKLNL</sequence>
<comment type="subunit">
    <text evidence="11">Monomer.</text>
</comment>
<feature type="binding site" evidence="11">
    <location>
        <position position="85"/>
    </location>
    <ligand>
        <name>substrate</name>
    </ligand>
</feature>
<keyword evidence="11" id="KW-0963">Cytoplasm</keyword>
<name>A0ABT4X2G1_9BACI</name>
<dbReference type="InterPro" id="IPR027417">
    <property type="entry name" value="P-loop_NTPase"/>
</dbReference>
<feature type="binding site" evidence="11">
    <location>
        <position position="38"/>
    </location>
    <ligand>
        <name>substrate</name>
    </ligand>
</feature>
<comment type="subcellular location">
    <subcellularLocation>
        <location evidence="11">Cytoplasm</location>
    </subcellularLocation>
</comment>
<dbReference type="Gene3D" id="3.40.50.300">
    <property type="entry name" value="P-loop containing nucleotide triphosphate hydrolases"/>
    <property type="match status" value="1"/>
</dbReference>
<gene>
    <name evidence="11" type="primary">aroK</name>
    <name evidence="12" type="ORF">PJ311_07345</name>
</gene>
<dbReference type="HAMAP" id="MF_00109">
    <property type="entry name" value="Shikimate_kinase"/>
    <property type="match status" value="1"/>
</dbReference>
<organism evidence="12 13">
    <name type="scientific">Bacillus changyiensis</name>
    <dbReference type="NCBI Taxonomy" id="3004103"/>
    <lineage>
        <taxon>Bacteria</taxon>
        <taxon>Bacillati</taxon>
        <taxon>Bacillota</taxon>
        <taxon>Bacilli</taxon>
        <taxon>Bacillales</taxon>
        <taxon>Bacillaceae</taxon>
        <taxon>Bacillus</taxon>
    </lineage>
</organism>
<evidence type="ECO:0000313" key="13">
    <source>
        <dbReference type="Proteomes" id="UP001211894"/>
    </source>
</evidence>
<feature type="binding site" evidence="11">
    <location>
        <position position="158"/>
    </location>
    <ligand>
        <name>ATP</name>
        <dbReference type="ChEBI" id="CHEBI:30616"/>
    </ligand>
</feature>
<evidence type="ECO:0000256" key="11">
    <source>
        <dbReference type="HAMAP-Rule" id="MF_00109"/>
    </source>
</evidence>
<dbReference type="Proteomes" id="UP001211894">
    <property type="component" value="Unassembled WGS sequence"/>
</dbReference>
<feature type="binding site" evidence="11">
    <location>
        <position position="20"/>
    </location>
    <ligand>
        <name>Mg(2+)</name>
        <dbReference type="ChEBI" id="CHEBI:18420"/>
    </ligand>
</feature>
<evidence type="ECO:0000256" key="3">
    <source>
        <dbReference type="ARBA" id="ARBA00012154"/>
    </source>
</evidence>
<evidence type="ECO:0000256" key="1">
    <source>
        <dbReference type="ARBA" id="ARBA00004842"/>
    </source>
</evidence>
<dbReference type="PROSITE" id="PS01128">
    <property type="entry name" value="SHIKIMATE_KINASE"/>
    <property type="match status" value="1"/>
</dbReference>
<protein>
    <recommendedName>
        <fullName evidence="3 11">Shikimate kinase</fullName>
        <shortName evidence="11">SK</shortName>
        <ecNumber evidence="3 11">2.7.1.71</ecNumber>
    </recommendedName>
</protein>
<comment type="cofactor">
    <cofactor evidence="11">
        <name>Mg(2+)</name>
        <dbReference type="ChEBI" id="CHEBI:18420"/>
    </cofactor>
    <text evidence="11">Binds 1 Mg(2+) ion per subunit.</text>
</comment>
<dbReference type="InterPro" id="IPR023000">
    <property type="entry name" value="Shikimate_kinase_CS"/>
</dbReference>
<dbReference type="CDD" id="cd00464">
    <property type="entry name" value="SK"/>
    <property type="match status" value="1"/>
</dbReference>
<dbReference type="EC" id="2.7.1.71" evidence="3 11"/>
<accession>A0ABT4X2G1</accession>
<dbReference type="InterPro" id="IPR031322">
    <property type="entry name" value="Shikimate/glucono_kinase"/>
</dbReference>
<keyword evidence="6 11" id="KW-0547">Nucleotide-binding</keyword>
<keyword evidence="5 11" id="KW-0808">Transferase</keyword>
<dbReference type="EMBL" id="JAQKAB010000004">
    <property type="protein sequence ID" value="MDA7026431.1"/>
    <property type="molecule type" value="Genomic_DNA"/>
</dbReference>
<dbReference type="RefSeq" id="WP_271340294.1">
    <property type="nucleotide sequence ID" value="NZ_JAQKAB010000004.1"/>
</dbReference>
<proteinExistence type="inferred from homology"/>
<keyword evidence="11" id="KW-0460">Magnesium</keyword>
<dbReference type="GO" id="GO:0016301">
    <property type="term" value="F:kinase activity"/>
    <property type="evidence" value="ECO:0007669"/>
    <property type="project" value="UniProtKB-KW"/>
</dbReference>
<feature type="binding site" evidence="11">
    <location>
        <begin position="16"/>
        <end position="21"/>
    </location>
    <ligand>
        <name>ATP</name>
        <dbReference type="ChEBI" id="CHEBI:30616"/>
    </ligand>
</feature>
<keyword evidence="4 11" id="KW-0028">Amino-acid biosynthesis</keyword>
<reference evidence="12 13" key="1">
    <citation type="submission" date="2023-01" db="EMBL/GenBank/DDBJ databases">
        <title>Bacillus changyiensis sp. nov., isolated from a coastal deposit.</title>
        <authorList>
            <person name="Xiao G."/>
            <person name="Lai Q."/>
            <person name="Hu Z."/>
            <person name="Shao Z."/>
        </authorList>
    </citation>
    <scope>NUCLEOTIDE SEQUENCE [LARGE SCALE GENOMIC DNA]</scope>
    <source>
        <strain evidence="12 13">CLL-7-23</strain>
    </source>
</reference>
<comment type="catalytic activity">
    <reaction evidence="10 11">
        <text>shikimate + ATP = 3-phosphoshikimate + ADP + H(+)</text>
        <dbReference type="Rhea" id="RHEA:13121"/>
        <dbReference type="ChEBI" id="CHEBI:15378"/>
        <dbReference type="ChEBI" id="CHEBI:30616"/>
        <dbReference type="ChEBI" id="CHEBI:36208"/>
        <dbReference type="ChEBI" id="CHEBI:145989"/>
        <dbReference type="ChEBI" id="CHEBI:456216"/>
        <dbReference type="EC" id="2.7.1.71"/>
    </reaction>
</comment>
<dbReference type="PANTHER" id="PTHR21087:SF16">
    <property type="entry name" value="SHIKIMATE KINASE 1, CHLOROPLASTIC"/>
    <property type="match status" value="1"/>
</dbReference>
<evidence type="ECO:0000256" key="8">
    <source>
        <dbReference type="ARBA" id="ARBA00022840"/>
    </source>
</evidence>
<dbReference type="SUPFAM" id="SSF52540">
    <property type="entry name" value="P-loop containing nucleoside triphosphate hydrolases"/>
    <property type="match status" value="1"/>
</dbReference>
<evidence type="ECO:0000256" key="9">
    <source>
        <dbReference type="ARBA" id="ARBA00023141"/>
    </source>
</evidence>